<keyword evidence="2" id="KW-1185">Reference proteome</keyword>
<proteinExistence type="predicted"/>
<comment type="caution">
    <text evidence="1">The sequence shown here is derived from an EMBL/GenBank/DDBJ whole genome shotgun (WGS) entry which is preliminary data.</text>
</comment>
<dbReference type="EMBL" id="JBHSGF010000001">
    <property type="protein sequence ID" value="MFC4553775.1"/>
    <property type="molecule type" value="Genomic_DNA"/>
</dbReference>
<organism evidence="1 2">
    <name type="scientific">Georgenia faecalis</name>
    <dbReference type="NCBI Taxonomy" id="2483799"/>
    <lineage>
        <taxon>Bacteria</taxon>
        <taxon>Bacillati</taxon>
        <taxon>Actinomycetota</taxon>
        <taxon>Actinomycetes</taxon>
        <taxon>Micrococcales</taxon>
        <taxon>Bogoriellaceae</taxon>
        <taxon>Georgenia</taxon>
    </lineage>
</organism>
<reference evidence="2" key="1">
    <citation type="journal article" date="2019" name="Int. J. Syst. Evol. Microbiol.">
        <title>The Global Catalogue of Microorganisms (GCM) 10K type strain sequencing project: providing services to taxonomists for standard genome sequencing and annotation.</title>
        <authorList>
            <consortium name="The Broad Institute Genomics Platform"/>
            <consortium name="The Broad Institute Genome Sequencing Center for Infectious Disease"/>
            <person name="Wu L."/>
            <person name="Ma J."/>
        </authorList>
    </citation>
    <scope>NUCLEOTIDE SEQUENCE [LARGE SCALE GENOMIC DNA]</scope>
    <source>
        <strain evidence="2">JCM 3369</strain>
    </source>
</reference>
<sequence>MSFGTPGETSIAVSGDLDVESAATFGPLVMGVHGLFGPDASYDFTGVVARDAAGRSTLGQVAHEFREHGLLVAVPVDGDAAGTDRSGYLSA</sequence>
<dbReference type="RefSeq" id="WP_127573339.1">
    <property type="nucleotide sequence ID" value="NZ_CP033325.1"/>
</dbReference>
<evidence type="ECO:0000313" key="1">
    <source>
        <dbReference type="EMBL" id="MFC4553775.1"/>
    </source>
</evidence>
<name>A0ABV9D4W9_9MICO</name>
<dbReference type="Proteomes" id="UP001595955">
    <property type="component" value="Unassembled WGS sequence"/>
</dbReference>
<protein>
    <recommendedName>
        <fullName evidence="3">Dienelactone hydrolase domain-containing protein</fullName>
    </recommendedName>
</protein>
<evidence type="ECO:0000313" key="2">
    <source>
        <dbReference type="Proteomes" id="UP001595955"/>
    </source>
</evidence>
<accession>A0ABV9D4W9</accession>
<gene>
    <name evidence="1" type="ORF">ACFO3F_00815</name>
</gene>
<evidence type="ECO:0008006" key="3">
    <source>
        <dbReference type="Google" id="ProtNLM"/>
    </source>
</evidence>